<keyword evidence="5" id="KW-0479">Metal-binding</keyword>
<dbReference type="GO" id="GO:0035999">
    <property type="term" value="P:tetrahydrofolate interconversion"/>
    <property type="evidence" value="ECO:0007669"/>
    <property type="project" value="TreeGrafter"/>
</dbReference>
<evidence type="ECO:0000256" key="2">
    <source>
        <dbReference type="ARBA" id="ARBA00022741"/>
    </source>
</evidence>
<feature type="binding site" evidence="4">
    <location>
        <position position="84"/>
    </location>
    <ligand>
        <name>substrate</name>
    </ligand>
</feature>
<feature type="binding site" evidence="4">
    <location>
        <position position="77"/>
    </location>
    <ligand>
        <name>substrate</name>
    </ligand>
</feature>
<dbReference type="PIRSF" id="PIRSF006806">
    <property type="entry name" value="FTHF_cligase"/>
    <property type="match status" value="1"/>
</dbReference>
<dbReference type="EC" id="6.3.3.2" evidence="5"/>
<dbReference type="EMBL" id="WPIK01000001">
    <property type="protein sequence ID" value="MVN20160.1"/>
    <property type="molecule type" value="Genomic_DNA"/>
</dbReference>
<comment type="catalytic activity">
    <reaction evidence="5">
        <text>(6S)-5-formyl-5,6,7,8-tetrahydrofolate + ATP = (6R)-5,10-methenyltetrahydrofolate + ADP + phosphate</text>
        <dbReference type="Rhea" id="RHEA:10488"/>
        <dbReference type="ChEBI" id="CHEBI:30616"/>
        <dbReference type="ChEBI" id="CHEBI:43474"/>
        <dbReference type="ChEBI" id="CHEBI:57455"/>
        <dbReference type="ChEBI" id="CHEBI:57457"/>
        <dbReference type="ChEBI" id="CHEBI:456216"/>
        <dbReference type="EC" id="6.3.3.2"/>
    </reaction>
</comment>
<feature type="binding site" evidence="4">
    <location>
        <begin position="163"/>
        <end position="171"/>
    </location>
    <ligand>
        <name>ATP</name>
        <dbReference type="ChEBI" id="CHEBI:30616"/>
    </ligand>
</feature>
<evidence type="ECO:0000313" key="6">
    <source>
        <dbReference type="EMBL" id="MVN20160.1"/>
    </source>
</evidence>
<gene>
    <name evidence="6" type="ORF">GO621_01250</name>
</gene>
<evidence type="ECO:0000256" key="1">
    <source>
        <dbReference type="ARBA" id="ARBA00010638"/>
    </source>
</evidence>
<dbReference type="GO" id="GO:0046872">
    <property type="term" value="F:metal ion binding"/>
    <property type="evidence" value="ECO:0007669"/>
    <property type="project" value="UniProtKB-KW"/>
</dbReference>
<comment type="caution">
    <text evidence="6">The sequence shown here is derived from an EMBL/GenBank/DDBJ whole genome shotgun (WGS) entry which is preliminary data.</text>
</comment>
<accession>A0A7K1SST5</accession>
<dbReference type="PANTHER" id="PTHR23407">
    <property type="entry name" value="ATPASE INHIBITOR/5-FORMYLTETRAHYDROFOLATE CYCLO-LIGASE"/>
    <property type="match status" value="1"/>
</dbReference>
<evidence type="ECO:0000256" key="5">
    <source>
        <dbReference type="RuleBase" id="RU361279"/>
    </source>
</evidence>
<dbReference type="GO" id="GO:0009396">
    <property type="term" value="P:folic acid-containing compound biosynthetic process"/>
    <property type="evidence" value="ECO:0007669"/>
    <property type="project" value="TreeGrafter"/>
</dbReference>
<comment type="similarity">
    <text evidence="1 5">Belongs to the 5-formyltetrahydrofolate cyclo-ligase family.</text>
</comment>
<keyword evidence="6" id="KW-0436">Ligase</keyword>
<dbReference type="SUPFAM" id="SSF100950">
    <property type="entry name" value="NagB/RpiA/CoA transferase-like"/>
    <property type="match status" value="1"/>
</dbReference>
<dbReference type="Proteomes" id="UP000462014">
    <property type="component" value="Unassembled WGS sequence"/>
</dbReference>
<organism evidence="6 7">
    <name type="scientific">Mucilaginibacter arboris</name>
    <dbReference type="NCBI Taxonomy" id="2682090"/>
    <lineage>
        <taxon>Bacteria</taxon>
        <taxon>Pseudomonadati</taxon>
        <taxon>Bacteroidota</taxon>
        <taxon>Sphingobacteriia</taxon>
        <taxon>Sphingobacteriales</taxon>
        <taxon>Sphingobacteriaceae</taxon>
        <taxon>Mucilaginibacter</taxon>
    </lineage>
</organism>
<comment type="cofactor">
    <cofactor evidence="5">
        <name>Mg(2+)</name>
        <dbReference type="ChEBI" id="CHEBI:18420"/>
    </cofactor>
</comment>
<proteinExistence type="inferred from homology"/>
<keyword evidence="5" id="KW-0460">Magnesium</keyword>
<protein>
    <recommendedName>
        <fullName evidence="5">5-formyltetrahydrofolate cyclo-ligase</fullName>
        <ecNumber evidence="5">6.3.3.2</ecNumber>
    </recommendedName>
</protein>
<name>A0A7K1SST5_9SPHI</name>
<dbReference type="GO" id="GO:0030272">
    <property type="term" value="F:5-formyltetrahydrofolate cyclo-ligase activity"/>
    <property type="evidence" value="ECO:0007669"/>
    <property type="project" value="UniProtKB-EC"/>
</dbReference>
<dbReference type="NCBIfam" id="TIGR02727">
    <property type="entry name" value="MTHFS_bact"/>
    <property type="match status" value="1"/>
</dbReference>
<evidence type="ECO:0000256" key="4">
    <source>
        <dbReference type="PIRSR" id="PIRSR006806-1"/>
    </source>
</evidence>
<reference evidence="6 7" key="1">
    <citation type="submission" date="2019-12" db="EMBL/GenBank/DDBJ databases">
        <title>Mucilaginibacter sp. HMF7410 genome sequencing and assembly.</title>
        <authorList>
            <person name="Kang H."/>
            <person name="Cha I."/>
            <person name="Kim H."/>
            <person name="Joh K."/>
        </authorList>
    </citation>
    <scope>NUCLEOTIDE SEQUENCE [LARGE SCALE GENOMIC DNA]</scope>
    <source>
        <strain evidence="6 7">HMF7410</strain>
    </source>
</reference>
<dbReference type="Pfam" id="PF01812">
    <property type="entry name" value="5-FTHF_cyc-lig"/>
    <property type="match status" value="1"/>
</dbReference>
<sequence length="220" mass="25477">MKAISKIKIKNRNRRNYRFATIFKHNFIEVKKHGLRKIYLGKRLQLPETEYQNLNQALLQQFAKLNFAGITAVHIFLPMLRTKEPDTRLLIKHLQKEHPQIKRVFPKADFKLKTLSHFMDDEQLVITENEFGIPEPVSGNQFYIDKNSIIIVPLLAFDLNGNRVGYGGGFYDRFLVGCEAGTRFIGLSFFEPVDLIEDAGVLDVKLHQCITPESVLSFRR</sequence>
<dbReference type="PANTHER" id="PTHR23407:SF1">
    <property type="entry name" value="5-FORMYLTETRAHYDROFOLATE CYCLO-LIGASE"/>
    <property type="match status" value="1"/>
</dbReference>
<keyword evidence="3 4" id="KW-0067">ATP-binding</keyword>
<evidence type="ECO:0000313" key="7">
    <source>
        <dbReference type="Proteomes" id="UP000462014"/>
    </source>
</evidence>
<dbReference type="GO" id="GO:0005524">
    <property type="term" value="F:ATP binding"/>
    <property type="evidence" value="ECO:0007669"/>
    <property type="project" value="UniProtKB-KW"/>
</dbReference>
<dbReference type="InterPro" id="IPR037171">
    <property type="entry name" value="NagB/RpiA_transferase-like"/>
</dbReference>
<keyword evidence="7" id="KW-1185">Reference proteome</keyword>
<keyword evidence="2 4" id="KW-0547">Nucleotide-binding</keyword>
<dbReference type="InterPro" id="IPR002698">
    <property type="entry name" value="FTHF_cligase"/>
</dbReference>
<dbReference type="RefSeq" id="WP_157563263.1">
    <property type="nucleotide sequence ID" value="NZ_WPIK01000001.1"/>
</dbReference>
<dbReference type="AlphaFoldDB" id="A0A7K1SST5"/>
<dbReference type="InterPro" id="IPR024185">
    <property type="entry name" value="FTHF_cligase-like_sf"/>
</dbReference>
<evidence type="ECO:0000256" key="3">
    <source>
        <dbReference type="ARBA" id="ARBA00022840"/>
    </source>
</evidence>
<feature type="binding site" evidence="4">
    <location>
        <begin position="32"/>
        <end position="36"/>
    </location>
    <ligand>
        <name>ATP</name>
        <dbReference type="ChEBI" id="CHEBI:30616"/>
    </ligand>
</feature>
<dbReference type="Gene3D" id="3.40.50.10420">
    <property type="entry name" value="NagB/RpiA/CoA transferase-like"/>
    <property type="match status" value="1"/>
</dbReference>